<dbReference type="AlphaFoldDB" id="A0AAV4JKW2"/>
<feature type="compositionally biased region" description="Low complexity" evidence="5">
    <location>
        <begin position="126"/>
        <end position="143"/>
    </location>
</feature>
<gene>
    <name evidence="7" type="ORF">ElyMa_005131300</name>
</gene>
<evidence type="ECO:0000256" key="5">
    <source>
        <dbReference type="SAM" id="MobiDB-lite"/>
    </source>
</evidence>
<dbReference type="EMBL" id="BMAT01010261">
    <property type="protein sequence ID" value="GFS23359.1"/>
    <property type="molecule type" value="Genomic_DNA"/>
</dbReference>
<feature type="region of interest" description="Disordered" evidence="5">
    <location>
        <begin position="1"/>
        <end position="185"/>
    </location>
</feature>
<evidence type="ECO:0000313" key="7">
    <source>
        <dbReference type="EMBL" id="GFS23359.1"/>
    </source>
</evidence>
<reference evidence="7 8" key="1">
    <citation type="journal article" date="2021" name="Elife">
        <title>Chloroplast acquisition without the gene transfer in kleptoplastic sea slugs, Plakobranchus ocellatus.</title>
        <authorList>
            <person name="Maeda T."/>
            <person name="Takahashi S."/>
            <person name="Yoshida T."/>
            <person name="Shimamura S."/>
            <person name="Takaki Y."/>
            <person name="Nagai Y."/>
            <person name="Toyoda A."/>
            <person name="Suzuki Y."/>
            <person name="Arimoto A."/>
            <person name="Ishii H."/>
            <person name="Satoh N."/>
            <person name="Nishiyama T."/>
            <person name="Hasebe M."/>
            <person name="Maruyama T."/>
            <person name="Minagawa J."/>
            <person name="Obokata J."/>
            <person name="Shigenobu S."/>
        </authorList>
    </citation>
    <scope>NUCLEOTIDE SEQUENCE [LARGE SCALE GENOMIC DNA]</scope>
</reference>
<organism evidence="7 8">
    <name type="scientific">Elysia marginata</name>
    <dbReference type="NCBI Taxonomy" id="1093978"/>
    <lineage>
        <taxon>Eukaryota</taxon>
        <taxon>Metazoa</taxon>
        <taxon>Spiralia</taxon>
        <taxon>Lophotrochozoa</taxon>
        <taxon>Mollusca</taxon>
        <taxon>Gastropoda</taxon>
        <taxon>Heterobranchia</taxon>
        <taxon>Euthyneura</taxon>
        <taxon>Panpulmonata</taxon>
        <taxon>Sacoglossa</taxon>
        <taxon>Placobranchoidea</taxon>
        <taxon>Plakobranchidae</taxon>
        <taxon>Elysia</taxon>
    </lineage>
</organism>
<feature type="transmembrane region" description="Helical" evidence="6">
    <location>
        <begin position="389"/>
        <end position="410"/>
    </location>
</feature>
<dbReference type="PANTHER" id="PTHR23507:SF1">
    <property type="entry name" value="FI18259P1-RELATED"/>
    <property type="match status" value="1"/>
</dbReference>
<feature type="transmembrane region" description="Helical" evidence="6">
    <location>
        <begin position="194"/>
        <end position="217"/>
    </location>
</feature>
<dbReference type="InterPro" id="IPR011701">
    <property type="entry name" value="MFS"/>
</dbReference>
<feature type="transmembrane region" description="Helical" evidence="6">
    <location>
        <begin position="322"/>
        <end position="347"/>
    </location>
</feature>
<evidence type="ECO:0000256" key="4">
    <source>
        <dbReference type="ARBA" id="ARBA00023136"/>
    </source>
</evidence>
<comment type="subcellular location">
    <subcellularLocation>
        <location evidence="1">Membrane</location>
        <topology evidence="1">Multi-pass membrane protein</topology>
    </subcellularLocation>
</comment>
<keyword evidence="4 6" id="KW-0472">Membrane</keyword>
<sequence>MSTGDKDVANTVLEHKTNSSILPNNLQSTLSSRNCDNGELKNFCGEEDSLPGSEAQIYEQMSRSQSRTPTDLDSVRFASTNEAEDRSSTKSRSGSAEDDSNGRVGKARTELPGSQTSIPTRIFNIPGSSRSSSGVPPDDVSSSDSHRNYDEEESQTGDGGALMNTSDKPSQDAKSGETQNSEKTAVPTLPNTRLVWAASLIILSCYIVVAMTTPTLSTQYLNYRIGKDDYNFSYSTGDKSTDCGNSTSEQKDLLNRIQRETSRVVITTNLASGIPSVLTCLVVGSYSDFLGRRPLIIASVLGAMARASSLAAVIYFDLSVGYFYLGSFVDGVLGSYFTLVLAVTAVIADVTPVPEARALRFAIVEGTLFTAGAVAELAIGFMIKTWDYFVPSAVNTCLIVVALIVTLFCLPETMTRDNKAHFRWNPTLHMRKVFGFYFIKAPGRRRSLYILGLCVFLFLVATSLGRPIVETLYFLNSPICWNSIDIGVFQSLRLVR</sequence>
<keyword evidence="3 6" id="KW-1133">Transmembrane helix</keyword>
<dbReference type="PANTHER" id="PTHR23507">
    <property type="entry name" value="ZGC:174356"/>
    <property type="match status" value="1"/>
</dbReference>
<feature type="transmembrane region" description="Helical" evidence="6">
    <location>
        <begin position="359"/>
        <end position="383"/>
    </location>
</feature>
<evidence type="ECO:0000256" key="3">
    <source>
        <dbReference type="ARBA" id="ARBA00022989"/>
    </source>
</evidence>
<feature type="transmembrane region" description="Helical" evidence="6">
    <location>
        <begin position="448"/>
        <end position="469"/>
    </location>
</feature>
<evidence type="ECO:0000256" key="1">
    <source>
        <dbReference type="ARBA" id="ARBA00004141"/>
    </source>
</evidence>
<protein>
    <submittedName>
        <fullName evidence="7">Proton-coupled folate transporter</fullName>
    </submittedName>
</protein>
<dbReference type="InterPro" id="IPR036259">
    <property type="entry name" value="MFS_trans_sf"/>
</dbReference>
<dbReference type="GO" id="GO:0022857">
    <property type="term" value="F:transmembrane transporter activity"/>
    <property type="evidence" value="ECO:0007669"/>
    <property type="project" value="InterPro"/>
</dbReference>
<proteinExistence type="predicted"/>
<feature type="compositionally biased region" description="Basic and acidic residues" evidence="5">
    <location>
        <begin position="1"/>
        <end position="17"/>
    </location>
</feature>
<keyword evidence="2 6" id="KW-0812">Transmembrane</keyword>
<dbReference type="Proteomes" id="UP000762676">
    <property type="component" value="Unassembled WGS sequence"/>
</dbReference>
<dbReference type="Pfam" id="PF07690">
    <property type="entry name" value="MFS_1"/>
    <property type="match status" value="1"/>
</dbReference>
<comment type="caution">
    <text evidence="7">The sequence shown here is derived from an EMBL/GenBank/DDBJ whole genome shotgun (WGS) entry which is preliminary data.</text>
</comment>
<evidence type="ECO:0000256" key="2">
    <source>
        <dbReference type="ARBA" id="ARBA00022692"/>
    </source>
</evidence>
<feature type="compositionally biased region" description="Polar residues" evidence="5">
    <location>
        <begin position="59"/>
        <end position="81"/>
    </location>
</feature>
<feature type="transmembrane region" description="Helical" evidence="6">
    <location>
        <begin position="295"/>
        <end position="316"/>
    </location>
</feature>
<dbReference type="SUPFAM" id="SSF103473">
    <property type="entry name" value="MFS general substrate transporter"/>
    <property type="match status" value="1"/>
</dbReference>
<accession>A0AAV4JKW2</accession>
<keyword evidence="8" id="KW-1185">Reference proteome</keyword>
<name>A0AAV4JKW2_9GAST</name>
<dbReference type="GO" id="GO:0016020">
    <property type="term" value="C:membrane"/>
    <property type="evidence" value="ECO:0007669"/>
    <property type="project" value="UniProtKB-SubCell"/>
</dbReference>
<evidence type="ECO:0000313" key="8">
    <source>
        <dbReference type="Proteomes" id="UP000762676"/>
    </source>
</evidence>
<evidence type="ECO:0000256" key="6">
    <source>
        <dbReference type="SAM" id="Phobius"/>
    </source>
</evidence>
<feature type="compositionally biased region" description="Polar residues" evidence="5">
    <location>
        <begin position="18"/>
        <end position="35"/>
    </location>
</feature>
<dbReference type="Gene3D" id="1.20.1250.20">
    <property type="entry name" value="MFS general substrate transporter like domains"/>
    <property type="match status" value="1"/>
</dbReference>